<name>A0A1C6TRZ7_9ACTN</name>
<protein>
    <submittedName>
        <fullName evidence="1">Uncharacterized protein</fullName>
    </submittedName>
</protein>
<gene>
    <name evidence="1" type="ORF">GA0070606_0359</name>
</gene>
<dbReference type="EMBL" id="FMHZ01000002">
    <property type="protein sequence ID" value="SCL44586.1"/>
    <property type="molecule type" value="Genomic_DNA"/>
</dbReference>
<evidence type="ECO:0000313" key="1">
    <source>
        <dbReference type="EMBL" id="SCL44586.1"/>
    </source>
</evidence>
<dbReference type="Proteomes" id="UP000199001">
    <property type="component" value="Unassembled WGS sequence"/>
</dbReference>
<reference evidence="2" key="1">
    <citation type="submission" date="2016-06" db="EMBL/GenBank/DDBJ databases">
        <authorList>
            <person name="Varghese N."/>
            <person name="Submissions Spin"/>
        </authorList>
    </citation>
    <scope>NUCLEOTIDE SEQUENCE [LARGE SCALE GENOMIC DNA]</scope>
    <source>
        <strain evidence="2">DSM 43903</strain>
    </source>
</reference>
<sequence>MSTRLLVRPRPTARANPYRTLAFGATTGPVLLTLHQET</sequence>
<keyword evidence="2" id="KW-1185">Reference proteome</keyword>
<evidence type="ECO:0000313" key="2">
    <source>
        <dbReference type="Proteomes" id="UP000199001"/>
    </source>
</evidence>
<dbReference type="AlphaFoldDB" id="A0A1C6TRZ7"/>
<proteinExistence type="predicted"/>
<organism evidence="1 2">
    <name type="scientific">Micromonospora citrea</name>
    <dbReference type="NCBI Taxonomy" id="47855"/>
    <lineage>
        <taxon>Bacteria</taxon>
        <taxon>Bacillati</taxon>
        <taxon>Actinomycetota</taxon>
        <taxon>Actinomycetes</taxon>
        <taxon>Micromonosporales</taxon>
        <taxon>Micromonosporaceae</taxon>
        <taxon>Micromonospora</taxon>
    </lineage>
</organism>
<accession>A0A1C6TRZ7</accession>
<dbReference type="STRING" id="47855.GA0070606_0359"/>